<comment type="caution">
    <text evidence="2">The sequence shown here is derived from an EMBL/GenBank/DDBJ whole genome shotgun (WGS) entry which is preliminary data.</text>
</comment>
<evidence type="ECO:0000313" key="3">
    <source>
        <dbReference type="Proteomes" id="UP000221653"/>
    </source>
</evidence>
<organism evidence="2 3">
    <name type="scientific">Corynebacterium renale</name>
    <dbReference type="NCBI Taxonomy" id="1724"/>
    <lineage>
        <taxon>Bacteria</taxon>
        <taxon>Bacillati</taxon>
        <taxon>Actinomycetota</taxon>
        <taxon>Actinomycetes</taxon>
        <taxon>Mycobacteriales</taxon>
        <taxon>Corynebacteriaceae</taxon>
        <taxon>Corynebacterium</taxon>
    </lineage>
</organism>
<gene>
    <name evidence="2" type="ORF">ATK06_1828</name>
</gene>
<feature type="signal peptide" evidence="1">
    <location>
        <begin position="1"/>
        <end position="27"/>
    </location>
</feature>
<dbReference type="Gene3D" id="2.130.10.10">
    <property type="entry name" value="YVTN repeat-like/Quinoprotein amine dehydrogenase"/>
    <property type="match status" value="1"/>
</dbReference>
<feature type="chain" id="PRO_5012676394" description="Prolipoprotein LppL" evidence="1">
    <location>
        <begin position="28"/>
        <end position="355"/>
    </location>
</feature>
<dbReference type="EMBL" id="PDJF01000001">
    <property type="protein sequence ID" value="PFG28708.1"/>
    <property type="molecule type" value="Genomic_DNA"/>
</dbReference>
<keyword evidence="1" id="KW-0732">Signal</keyword>
<evidence type="ECO:0000256" key="1">
    <source>
        <dbReference type="SAM" id="SignalP"/>
    </source>
</evidence>
<dbReference type="STRING" id="1724.GCA_001044175_00466"/>
<dbReference type="Proteomes" id="UP000221653">
    <property type="component" value="Unassembled WGS sequence"/>
</dbReference>
<dbReference type="InterPro" id="IPR015943">
    <property type="entry name" value="WD40/YVTN_repeat-like_dom_sf"/>
</dbReference>
<protein>
    <recommendedName>
        <fullName evidence="4">Prolipoprotein LppL</fullName>
    </recommendedName>
</protein>
<reference evidence="2 3" key="1">
    <citation type="submission" date="2017-10" db="EMBL/GenBank/DDBJ databases">
        <title>Sequencing the genomes of 1000 actinobacteria strains.</title>
        <authorList>
            <person name="Klenk H.-P."/>
        </authorList>
    </citation>
    <scope>NUCLEOTIDE SEQUENCE [LARGE SCALE GENOMIC DNA]</scope>
    <source>
        <strain evidence="2 3">DSM 20688</strain>
    </source>
</reference>
<keyword evidence="3" id="KW-1185">Reference proteome</keyword>
<proteinExistence type="predicted"/>
<evidence type="ECO:0000313" key="2">
    <source>
        <dbReference type="EMBL" id="PFG28708.1"/>
    </source>
</evidence>
<accession>A0A2A9DPT9</accession>
<dbReference type="SUPFAM" id="SSF63829">
    <property type="entry name" value="Calcium-dependent phosphotriesterase"/>
    <property type="match status" value="1"/>
</dbReference>
<sequence length="355" mass="37449">MSLCVSAHLIRRIAVIGLSLGAGSVLAACSSMGNSELADVMGDATPVESPVSRDADGEILSDVFADGTVIDIEHIGNILAVRGEDSLAFGTVEQFQAGQSREVAVDKQCGELTANSETFVLACGEKVIEYSGPEFEAVETAVDPEYPATSAVRLTTGELLTANSDSARVVLYKGEEKPHIIEVEKYTTQLLSSPVDDGPDAVIRTLSEDTTIQDIDWSNGKQGARLRVGLGIGRVAPGPDGLFLASDTTGGQLMVYTADDVIRLHQAGPVDESPWAVAWDPHRNVAWVASTANNLATAYDISTGVQQPEFEIRTVADARSMVVLADGTIVTGSATGDGLQIISEPRSSTKEKIDE</sequence>
<dbReference type="OrthoDB" id="4422274at2"/>
<evidence type="ECO:0008006" key="4">
    <source>
        <dbReference type="Google" id="ProtNLM"/>
    </source>
</evidence>
<name>A0A2A9DPT9_9CORY</name>
<dbReference type="AlphaFoldDB" id="A0A2A9DPT9"/>